<sequence>MVILVLGGTTEGRELCAALDRRGVPNLQSLAGRTSDPLVSESVRVGGFGGAEGLRRFLAESGVTAVVDATHPFAVGITRNAAEACADLEVRLIRVNRPGWAGHAHADRWVWVDDHAAAASAVVALDTGSEGINGLDATSCHPRHRLDQRSPVPVLLTVGRQHTLDYSPALDDRFVLARVAEPPSGVLPANWRLELARGPFTLDGERRLFAEHEIGCLVTKDSGGEATAAKLWAADEAGARVVMIRRPVPPDGAELVPDATAALRLLSD</sequence>
<dbReference type="KEGG" id="tfa:BW733_01375"/>
<dbReference type="PANTHER" id="PTHR36925">
    <property type="entry name" value="COBALT-PRECORRIN-6A REDUCTASE"/>
    <property type="match status" value="1"/>
</dbReference>
<dbReference type="Proteomes" id="UP000188235">
    <property type="component" value="Chromosome"/>
</dbReference>
<keyword evidence="3" id="KW-0560">Oxidoreductase</keyword>
<evidence type="ECO:0000256" key="2">
    <source>
        <dbReference type="ARBA" id="ARBA00022573"/>
    </source>
</evidence>
<keyword evidence="5" id="KW-1185">Reference proteome</keyword>
<dbReference type="EMBL" id="CP019607">
    <property type="protein sequence ID" value="AQP49682.1"/>
    <property type="molecule type" value="Genomic_DNA"/>
</dbReference>
<dbReference type="PANTHER" id="PTHR36925:SF1">
    <property type="entry name" value="COBALT-PRECORRIN-6A REDUCTASE"/>
    <property type="match status" value="1"/>
</dbReference>
<keyword evidence="2" id="KW-0169">Cobalamin biosynthesis</keyword>
<accession>A0A1Q2CUA3</accession>
<dbReference type="STRING" id="399497.BW733_01375"/>
<dbReference type="NCBIfam" id="NF005968">
    <property type="entry name" value="PRK08057.1-2"/>
    <property type="match status" value="1"/>
</dbReference>
<reference evidence="4 5" key="1">
    <citation type="journal article" date="2008" name="Int. J. Syst. Evol. Microbiol.">
        <title>Tessaracoccus flavescens sp. nov., isolated from marine sediment.</title>
        <authorList>
            <person name="Lee D.W."/>
            <person name="Lee S.D."/>
        </authorList>
    </citation>
    <scope>NUCLEOTIDE SEQUENCE [LARGE SCALE GENOMIC DNA]</scope>
    <source>
        <strain evidence="4 5">SST-39T</strain>
    </source>
</reference>
<gene>
    <name evidence="4" type="ORF">BW733_01375</name>
</gene>
<dbReference type="UniPathway" id="UPA00148"/>
<dbReference type="InterPro" id="IPR003723">
    <property type="entry name" value="Precorrin-6x_reduct"/>
</dbReference>
<dbReference type="GO" id="GO:0009236">
    <property type="term" value="P:cobalamin biosynthetic process"/>
    <property type="evidence" value="ECO:0007669"/>
    <property type="project" value="UniProtKB-UniPathway"/>
</dbReference>
<dbReference type="GO" id="GO:0016994">
    <property type="term" value="F:precorrin-6A reductase activity"/>
    <property type="evidence" value="ECO:0007669"/>
    <property type="project" value="InterPro"/>
</dbReference>
<dbReference type="OrthoDB" id="5183775at2"/>
<name>A0A1Q2CUA3_9ACTN</name>
<dbReference type="AlphaFoldDB" id="A0A1Q2CUA3"/>
<evidence type="ECO:0000313" key="4">
    <source>
        <dbReference type="EMBL" id="AQP49682.1"/>
    </source>
</evidence>
<evidence type="ECO:0000256" key="1">
    <source>
        <dbReference type="ARBA" id="ARBA00004953"/>
    </source>
</evidence>
<organism evidence="4 5">
    <name type="scientific">Tessaracoccus flavescens</name>
    <dbReference type="NCBI Taxonomy" id="399497"/>
    <lineage>
        <taxon>Bacteria</taxon>
        <taxon>Bacillati</taxon>
        <taxon>Actinomycetota</taxon>
        <taxon>Actinomycetes</taxon>
        <taxon>Propionibacteriales</taxon>
        <taxon>Propionibacteriaceae</taxon>
        <taxon>Tessaracoccus</taxon>
    </lineage>
</organism>
<evidence type="ECO:0000313" key="5">
    <source>
        <dbReference type="Proteomes" id="UP000188235"/>
    </source>
</evidence>
<comment type="pathway">
    <text evidence="1">Cofactor biosynthesis; adenosylcobalamin biosynthesis.</text>
</comment>
<evidence type="ECO:0000256" key="3">
    <source>
        <dbReference type="ARBA" id="ARBA00023002"/>
    </source>
</evidence>
<proteinExistence type="predicted"/>
<dbReference type="Pfam" id="PF02571">
    <property type="entry name" value="CbiJ"/>
    <property type="match status" value="1"/>
</dbReference>
<protein>
    <submittedName>
        <fullName evidence="4">Cobalt-precorrin-6A reductase</fullName>
    </submittedName>
</protein>
<dbReference type="PROSITE" id="PS51014">
    <property type="entry name" value="COBK_CBIJ"/>
    <property type="match status" value="1"/>
</dbReference>